<dbReference type="PANTHER" id="PTHR21363">
    <property type="entry name" value="PREPHENATE DEHYDROGENASE"/>
    <property type="match status" value="1"/>
</dbReference>
<dbReference type="InterPro" id="IPR046825">
    <property type="entry name" value="PDH_C"/>
</dbReference>
<keyword evidence="2 4" id="KW-0560">Oxidoreductase</keyword>
<evidence type="ECO:0000256" key="1">
    <source>
        <dbReference type="ARBA" id="ARBA00007964"/>
    </source>
</evidence>
<evidence type="ECO:0000256" key="2">
    <source>
        <dbReference type="ARBA" id="ARBA00023002"/>
    </source>
</evidence>
<evidence type="ECO:0000259" key="3">
    <source>
        <dbReference type="PROSITE" id="PS51176"/>
    </source>
</evidence>
<organism evidence="4 5">
    <name type="scientific">Gordonia hydrophobica</name>
    <dbReference type="NCBI Taxonomy" id="40516"/>
    <lineage>
        <taxon>Bacteria</taxon>
        <taxon>Bacillati</taxon>
        <taxon>Actinomycetota</taxon>
        <taxon>Actinomycetes</taxon>
        <taxon>Mycobacteriales</taxon>
        <taxon>Gordoniaceae</taxon>
        <taxon>Gordonia</taxon>
    </lineage>
</organism>
<proteinExistence type="inferred from homology"/>
<comment type="similarity">
    <text evidence="1">Belongs to the prephenate/arogenate dehydrogenase family.</text>
</comment>
<dbReference type="EC" id="1.3.1.12" evidence="4"/>
<dbReference type="Pfam" id="PF20463">
    <property type="entry name" value="PDH_C"/>
    <property type="match status" value="1"/>
</dbReference>
<dbReference type="InterPro" id="IPR046826">
    <property type="entry name" value="PDH_N"/>
</dbReference>
<name>A0ABZ2U5G1_9ACTN</name>
<dbReference type="PANTHER" id="PTHR21363:SF0">
    <property type="entry name" value="PREPHENATE DEHYDROGENASE [NADP(+)]"/>
    <property type="match status" value="1"/>
</dbReference>
<sequence length="323" mass="33668">MCHAESVSAPASRPVCVLGLGLIGGSLLRRLADTGLPAFGYNRSTATVDAAVADGYTASADLDAVLRQAAEQDAIIVLATPFTALETMIEAVRDTAPACLLTDVVSVKEQVAVLIDRIHPTGRYVGGHPMAGTSQSGWAATDPSLFEGAMWMVTTHDDTDADDWLAVAGVARSTGAYVVPAANDAHDRAAAAISHNPHLTAAVTAAVGAGESDLALRLAAGSFRDGTRVAGTAPDLQRAMLEANSISLLNTLSETIDRLVAARDALRDHGSVAVLVDAGHRARLKYEAIAGAAPEPITGVRVGEDDWAEQLRRQAHQARVWMP</sequence>
<dbReference type="EMBL" id="CP136137">
    <property type="protein sequence ID" value="WYY08611.1"/>
    <property type="molecule type" value="Genomic_DNA"/>
</dbReference>
<evidence type="ECO:0000313" key="4">
    <source>
        <dbReference type="EMBL" id="WYY08611.1"/>
    </source>
</evidence>
<gene>
    <name evidence="4" type="ORF">RVF87_05970</name>
</gene>
<dbReference type="InterPro" id="IPR036291">
    <property type="entry name" value="NAD(P)-bd_dom_sf"/>
</dbReference>
<dbReference type="RefSeq" id="WP_066171457.1">
    <property type="nucleotide sequence ID" value="NZ_CP136137.1"/>
</dbReference>
<reference evidence="4 5" key="1">
    <citation type="journal article" date="2023" name="Virus Evol.">
        <title>Computational host range prediction-The good, the bad, and the ugly.</title>
        <authorList>
            <person name="Howell A.A."/>
            <person name="Versoza C.J."/>
            <person name="Pfeifer S.P."/>
        </authorList>
    </citation>
    <scope>NUCLEOTIDE SEQUENCE [LARGE SCALE GENOMIC DNA]</scope>
    <source>
        <strain evidence="4 5">1610/1b</strain>
    </source>
</reference>
<dbReference type="SUPFAM" id="SSF51735">
    <property type="entry name" value="NAD(P)-binding Rossmann-fold domains"/>
    <property type="match status" value="1"/>
</dbReference>
<dbReference type="GO" id="GO:0008977">
    <property type="term" value="F:prephenate dehydrogenase (NAD+) activity"/>
    <property type="evidence" value="ECO:0007669"/>
    <property type="project" value="UniProtKB-EC"/>
</dbReference>
<dbReference type="InterPro" id="IPR050812">
    <property type="entry name" value="Preph/Arog_dehydrog"/>
</dbReference>
<protein>
    <submittedName>
        <fullName evidence="4">Prephenate dehydrogenase</fullName>
        <ecNumber evidence="4">1.3.1.12</ecNumber>
    </submittedName>
</protein>
<accession>A0ABZ2U5G1</accession>
<evidence type="ECO:0000313" key="5">
    <source>
        <dbReference type="Proteomes" id="UP001479933"/>
    </source>
</evidence>
<feature type="domain" description="Prephenate/arogenate dehydrogenase" evidence="3">
    <location>
        <begin position="13"/>
        <end position="306"/>
    </location>
</feature>
<keyword evidence="5" id="KW-1185">Reference proteome</keyword>
<dbReference type="Proteomes" id="UP001479933">
    <property type="component" value="Chromosome"/>
</dbReference>
<dbReference type="InterPro" id="IPR003099">
    <property type="entry name" value="Prephen_DH"/>
</dbReference>
<dbReference type="SUPFAM" id="SSF48179">
    <property type="entry name" value="6-phosphogluconate dehydrogenase C-terminal domain-like"/>
    <property type="match status" value="1"/>
</dbReference>
<dbReference type="InterPro" id="IPR008927">
    <property type="entry name" value="6-PGluconate_DH-like_C_sf"/>
</dbReference>
<dbReference type="Gene3D" id="1.10.3660.10">
    <property type="entry name" value="6-phosphogluconate dehydrogenase C-terminal like domain"/>
    <property type="match status" value="1"/>
</dbReference>
<dbReference type="Pfam" id="PF02153">
    <property type="entry name" value="PDH_N"/>
    <property type="match status" value="1"/>
</dbReference>
<dbReference type="NCBIfam" id="NF005108">
    <property type="entry name" value="PRK06545.1-6"/>
    <property type="match status" value="1"/>
</dbReference>
<dbReference type="Gene3D" id="3.40.50.720">
    <property type="entry name" value="NAD(P)-binding Rossmann-like Domain"/>
    <property type="match status" value="1"/>
</dbReference>
<dbReference type="PROSITE" id="PS51176">
    <property type="entry name" value="PDH_ADH"/>
    <property type="match status" value="1"/>
</dbReference>